<dbReference type="EMBL" id="KV453851">
    <property type="protein sequence ID" value="ODV85852.1"/>
    <property type="molecule type" value="Genomic_DNA"/>
</dbReference>
<feature type="compositionally biased region" description="Polar residues" evidence="5">
    <location>
        <begin position="1"/>
        <end position="10"/>
    </location>
</feature>
<evidence type="ECO:0000256" key="2">
    <source>
        <dbReference type="ARBA" id="ARBA00004202"/>
    </source>
</evidence>
<evidence type="ECO:0000256" key="1">
    <source>
        <dbReference type="ARBA" id="ARBA00003033"/>
    </source>
</evidence>
<organism evidence="6 7">
    <name type="scientific">[Candida] arabinofermentans NRRL YB-2248</name>
    <dbReference type="NCBI Taxonomy" id="983967"/>
    <lineage>
        <taxon>Eukaryota</taxon>
        <taxon>Fungi</taxon>
        <taxon>Dikarya</taxon>
        <taxon>Ascomycota</taxon>
        <taxon>Saccharomycotina</taxon>
        <taxon>Pichiomycetes</taxon>
        <taxon>Pichiales</taxon>
        <taxon>Pichiaceae</taxon>
        <taxon>Ogataea</taxon>
        <taxon>Ogataea/Candida clade</taxon>
    </lineage>
</organism>
<evidence type="ECO:0000256" key="4">
    <source>
        <dbReference type="ARBA" id="ARBA00021474"/>
    </source>
</evidence>
<dbReference type="Proteomes" id="UP000094801">
    <property type="component" value="Unassembled WGS sequence"/>
</dbReference>
<dbReference type="InterPro" id="IPR038235">
    <property type="entry name" value="RGI1_sf"/>
</dbReference>
<name>A0A1E4T2A6_9ASCO</name>
<evidence type="ECO:0000256" key="3">
    <source>
        <dbReference type="ARBA" id="ARBA00009268"/>
    </source>
</evidence>
<dbReference type="GO" id="GO:0006112">
    <property type="term" value="P:energy reserve metabolic process"/>
    <property type="evidence" value="ECO:0007669"/>
    <property type="project" value="InterPro"/>
</dbReference>
<dbReference type="AlphaFoldDB" id="A0A1E4T2A6"/>
<comment type="subcellular location">
    <subcellularLocation>
        <location evidence="2">Cell membrane</location>
        <topology evidence="2">Peripheral membrane protein</topology>
    </subcellularLocation>
</comment>
<comment type="similarity">
    <text evidence="3">Belongs to the RGI1 family.</text>
</comment>
<reference evidence="7" key="1">
    <citation type="submission" date="2016-04" db="EMBL/GenBank/DDBJ databases">
        <title>Comparative genomics of biotechnologically important yeasts.</title>
        <authorList>
            <consortium name="DOE Joint Genome Institute"/>
            <person name="Riley R."/>
            <person name="Haridas S."/>
            <person name="Wolfe K.H."/>
            <person name="Lopes M.R."/>
            <person name="Hittinger C.T."/>
            <person name="Goker M."/>
            <person name="Salamov A."/>
            <person name="Wisecaver J."/>
            <person name="Long T.M."/>
            <person name="Aerts A.L."/>
            <person name="Barry K."/>
            <person name="Choi C."/>
            <person name="Clum A."/>
            <person name="Coughlan A.Y."/>
            <person name="Deshpande S."/>
            <person name="Douglass A.P."/>
            <person name="Hanson S.J."/>
            <person name="Klenk H.-P."/>
            <person name="Labutti K."/>
            <person name="Lapidus A."/>
            <person name="Lindquist E."/>
            <person name="Lipzen A."/>
            <person name="Meier-Kolthoff J.P."/>
            <person name="Ohm R.A."/>
            <person name="Otillar R.P."/>
            <person name="Pangilinan J."/>
            <person name="Peng Y."/>
            <person name="Rokas A."/>
            <person name="Rosa C.A."/>
            <person name="Scheuner C."/>
            <person name="Sibirny A.A."/>
            <person name="Slot J.C."/>
            <person name="Stielow J.B."/>
            <person name="Sun H."/>
            <person name="Kurtzman C.P."/>
            <person name="Blackwell M."/>
            <person name="Grigoriev I.V."/>
            <person name="Jeffries T.W."/>
        </authorList>
    </citation>
    <scope>NUCLEOTIDE SEQUENCE [LARGE SCALE GENOMIC DNA]</scope>
    <source>
        <strain evidence="7">NRRL YB-2248</strain>
    </source>
</reference>
<feature type="non-terminal residue" evidence="6">
    <location>
        <position position="1"/>
    </location>
</feature>
<accession>A0A1E4T2A6</accession>
<evidence type="ECO:0000313" key="6">
    <source>
        <dbReference type="EMBL" id="ODV85852.1"/>
    </source>
</evidence>
<comment type="function">
    <text evidence="1">Involved in the control of energetic metabolism and significantly contribute to cell fitness, especially under respiratory growth conditions.</text>
</comment>
<feature type="non-terminal residue" evidence="6">
    <location>
        <position position="181"/>
    </location>
</feature>
<dbReference type="GO" id="GO:0005886">
    <property type="term" value="C:plasma membrane"/>
    <property type="evidence" value="ECO:0007669"/>
    <property type="project" value="UniProtKB-SubCell"/>
</dbReference>
<sequence length="181" mass="21824">KSTSTYSNVEPSHMEHLSAPPTRRSSMIVKVQEPPLRQFEDLYAFEQFLKDETWDNDFDYYHLRLNYLPPFIMNTIHNNLEKIKPTMNSRSKKFIRNLNHHIKRHLLQEINYYSGVDYNFEKAMIEKKDDGRVLFHFRDYSDHGFDEEEFKNVDRHWKLDLDIECSPESPYVSIDMKSMPI</sequence>
<keyword evidence="7" id="KW-1185">Reference proteome</keyword>
<evidence type="ECO:0000256" key="5">
    <source>
        <dbReference type="SAM" id="MobiDB-lite"/>
    </source>
</evidence>
<protein>
    <recommendedName>
        <fullName evidence="4">Respiratory growth induced protein 1</fullName>
    </recommendedName>
</protein>
<dbReference type="Gene3D" id="3.40.1000.40">
    <property type="entry name" value="Respiratory growth induced protein 1"/>
    <property type="match status" value="1"/>
</dbReference>
<dbReference type="InterPro" id="IPR022554">
    <property type="entry name" value="RGI1"/>
</dbReference>
<gene>
    <name evidence="6" type="ORF">CANARDRAFT_179555</name>
</gene>
<proteinExistence type="inferred from homology"/>
<dbReference type="OrthoDB" id="4082176at2759"/>
<dbReference type="Pfam" id="PF10843">
    <property type="entry name" value="RGI1"/>
    <property type="match status" value="1"/>
</dbReference>
<feature type="region of interest" description="Disordered" evidence="5">
    <location>
        <begin position="1"/>
        <end position="24"/>
    </location>
</feature>
<evidence type="ECO:0000313" key="7">
    <source>
        <dbReference type="Proteomes" id="UP000094801"/>
    </source>
</evidence>